<name>A0ABN7UT03_GIGMA</name>
<sequence length="566" mass="64036">MVMVPNPKEADYTQEVKPLKKRNGVVSGTEPAMVGRLHAKIAVQSDKASIASSAKTMAFYGREKEMDRSGIGAAKKNRCNSFGIGEKYKTRVLVGSEPCVCGFKTGSKEVQAHYRLQEAKQNFTKEKEYHHLLMDDIAQRYLGFVFEKKWFYYRELPFGLSQSPWIFAKIIRAMIGNTIEAAGGDYKERFGRLWIGLGRGERQLGPIIDTLAELVIAPEKKISSTIASLKTLLKTPKISARKLASVAGKIQSLARAFAPAHIKNLEFYKLIDTKNRSWNGWPAWKPSRIRTVYVDASITGYSSFEGPLVFQEPIGRLNDNVNDRQQSGTKNSLEHLCGKEYRDFSYTIGSKCIKFGRRVFKSSRFEGLEAKSRNSRPVGESLEQIQYRQICKSLKYEGLERSCKLLLFTIYNNSSCDRSYKRMQSSDCNSCTSLGGSPIVASDYRGYEGRNGSFTTQRDNSTRPFRLHRTLQQQPIEIEGSSDRLVNRCLDWADCLIECSISELYRKRLEKAWRVIIQFVAEVNHMVLPASTSTVMAFVAWLKMSGRASELPGYLASILRAYKIKG</sequence>
<evidence type="ECO:0000313" key="1">
    <source>
        <dbReference type="EMBL" id="CAG8669268.1"/>
    </source>
</evidence>
<accession>A0ABN7UT03</accession>
<dbReference type="SUPFAM" id="SSF56672">
    <property type="entry name" value="DNA/RNA polymerases"/>
    <property type="match status" value="1"/>
</dbReference>
<protein>
    <submittedName>
        <fullName evidence="1">9202_t:CDS:1</fullName>
    </submittedName>
</protein>
<dbReference type="EMBL" id="CAJVQB010005755">
    <property type="protein sequence ID" value="CAG8669268.1"/>
    <property type="molecule type" value="Genomic_DNA"/>
</dbReference>
<keyword evidence="2" id="KW-1185">Reference proteome</keyword>
<dbReference type="Proteomes" id="UP000789901">
    <property type="component" value="Unassembled WGS sequence"/>
</dbReference>
<dbReference type="InterPro" id="IPR052055">
    <property type="entry name" value="Hepadnavirus_pol/RT"/>
</dbReference>
<gene>
    <name evidence="1" type="ORF">GMARGA_LOCUS10326</name>
</gene>
<organism evidence="1 2">
    <name type="scientific">Gigaspora margarita</name>
    <dbReference type="NCBI Taxonomy" id="4874"/>
    <lineage>
        <taxon>Eukaryota</taxon>
        <taxon>Fungi</taxon>
        <taxon>Fungi incertae sedis</taxon>
        <taxon>Mucoromycota</taxon>
        <taxon>Glomeromycotina</taxon>
        <taxon>Glomeromycetes</taxon>
        <taxon>Diversisporales</taxon>
        <taxon>Gigasporaceae</taxon>
        <taxon>Gigaspora</taxon>
    </lineage>
</organism>
<dbReference type="PANTHER" id="PTHR33050">
    <property type="entry name" value="REVERSE TRANSCRIPTASE DOMAIN-CONTAINING PROTEIN"/>
    <property type="match status" value="1"/>
</dbReference>
<proteinExistence type="predicted"/>
<dbReference type="PANTHER" id="PTHR33050:SF7">
    <property type="entry name" value="RIBONUCLEASE H"/>
    <property type="match status" value="1"/>
</dbReference>
<dbReference type="InterPro" id="IPR043502">
    <property type="entry name" value="DNA/RNA_pol_sf"/>
</dbReference>
<feature type="non-terminal residue" evidence="1">
    <location>
        <position position="566"/>
    </location>
</feature>
<reference evidence="1 2" key="1">
    <citation type="submission" date="2021-06" db="EMBL/GenBank/DDBJ databases">
        <authorList>
            <person name="Kallberg Y."/>
            <person name="Tangrot J."/>
            <person name="Rosling A."/>
        </authorList>
    </citation>
    <scope>NUCLEOTIDE SEQUENCE [LARGE SCALE GENOMIC DNA]</scope>
    <source>
        <strain evidence="1 2">120-4 pot B 10/14</strain>
    </source>
</reference>
<evidence type="ECO:0000313" key="2">
    <source>
        <dbReference type="Proteomes" id="UP000789901"/>
    </source>
</evidence>
<comment type="caution">
    <text evidence="1">The sequence shown here is derived from an EMBL/GenBank/DDBJ whole genome shotgun (WGS) entry which is preliminary data.</text>
</comment>